<feature type="compositionally biased region" description="Low complexity" evidence="1">
    <location>
        <begin position="84"/>
        <end position="102"/>
    </location>
</feature>
<dbReference type="EMBL" id="JBAHYK010002066">
    <property type="protein sequence ID" value="KAL0565933.1"/>
    <property type="molecule type" value="Genomic_DNA"/>
</dbReference>
<comment type="caution">
    <text evidence="2">The sequence shown here is derived from an EMBL/GenBank/DDBJ whole genome shotgun (WGS) entry which is preliminary data.</text>
</comment>
<evidence type="ECO:0000313" key="2">
    <source>
        <dbReference type="EMBL" id="KAL0565933.1"/>
    </source>
</evidence>
<reference evidence="2 3" key="1">
    <citation type="submission" date="2024-02" db="EMBL/GenBank/DDBJ databases">
        <title>A draft genome for the cacao thread blight pathogen Marasmius crinis-equi.</title>
        <authorList>
            <person name="Cohen S.P."/>
            <person name="Baruah I.K."/>
            <person name="Amoako-Attah I."/>
            <person name="Bukari Y."/>
            <person name="Meinhardt L.W."/>
            <person name="Bailey B.A."/>
        </authorList>
    </citation>
    <scope>NUCLEOTIDE SEQUENCE [LARGE SCALE GENOMIC DNA]</scope>
    <source>
        <strain evidence="2 3">GH-76</strain>
    </source>
</reference>
<gene>
    <name evidence="2" type="ORF">V5O48_016084</name>
</gene>
<feature type="region of interest" description="Disordered" evidence="1">
    <location>
        <begin position="84"/>
        <end position="111"/>
    </location>
</feature>
<sequence length="224" mass="24482">MSSPQENHIGNSNKNTEVIRNPNYVASNRNSVPCVPQLQDDQLNLIVEEVLARIHSTIDALVVDRLPEVGDRLRFLGLSPTSGSRVNDVSSTTRTVSNTTTSAKSAAGVSAPVRTEKANKIDNNRGGTYDQLICDYCGKAVDLPPPEERWYSIARGRRIGWVRGLQRASKLTLGVSGCAFRYHSTEEAARENFVCQQHKKETAVVADGKNVSFCVGPNNGILFP</sequence>
<evidence type="ECO:0000313" key="3">
    <source>
        <dbReference type="Proteomes" id="UP001465976"/>
    </source>
</evidence>
<accession>A0ABR3ESP3</accession>
<proteinExistence type="predicted"/>
<evidence type="ECO:0000256" key="1">
    <source>
        <dbReference type="SAM" id="MobiDB-lite"/>
    </source>
</evidence>
<organism evidence="2 3">
    <name type="scientific">Marasmius crinis-equi</name>
    <dbReference type="NCBI Taxonomy" id="585013"/>
    <lineage>
        <taxon>Eukaryota</taxon>
        <taxon>Fungi</taxon>
        <taxon>Dikarya</taxon>
        <taxon>Basidiomycota</taxon>
        <taxon>Agaricomycotina</taxon>
        <taxon>Agaricomycetes</taxon>
        <taxon>Agaricomycetidae</taxon>
        <taxon>Agaricales</taxon>
        <taxon>Marasmiineae</taxon>
        <taxon>Marasmiaceae</taxon>
        <taxon>Marasmius</taxon>
    </lineage>
</organism>
<keyword evidence="3" id="KW-1185">Reference proteome</keyword>
<name>A0ABR3ESP3_9AGAR</name>
<dbReference type="Proteomes" id="UP001465976">
    <property type="component" value="Unassembled WGS sequence"/>
</dbReference>
<protein>
    <submittedName>
        <fullName evidence="2">Uncharacterized protein</fullName>
    </submittedName>
</protein>